<evidence type="ECO:0000313" key="6">
    <source>
        <dbReference type="EMBL" id="RHZ08687.1"/>
    </source>
</evidence>
<dbReference type="EMBL" id="QUTC01010088">
    <property type="protein sequence ID" value="RHY40739.1"/>
    <property type="molecule type" value="Genomic_DNA"/>
</dbReference>
<evidence type="ECO:0000313" key="14">
    <source>
        <dbReference type="Proteomes" id="UP000275652"/>
    </source>
</evidence>
<protein>
    <submittedName>
        <fullName evidence="1">Uncharacterized protein</fullName>
    </submittedName>
</protein>
<accession>A0A397AXZ1</accession>
<dbReference type="Proteomes" id="UP000266239">
    <property type="component" value="Unassembled WGS sequence"/>
</dbReference>
<dbReference type="Proteomes" id="UP000283543">
    <property type="component" value="Unassembled WGS sequence"/>
</dbReference>
<comment type="caution">
    <text evidence="1">The sequence shown here is derived from an EMBL/GenBank/DDBJ whole genome shotgun (WGS) entry which is preliminary data.</text>
</comment>
<dbReference type="EMBL" id="QUTB01003813">
    <property type="protein sequence ID" value="RHY65964.1"/>
    <property type="molecule type" value="Genomic_DNA"/>
</dbReference>
<evidence type="ECO:0000313" key="4">
    <source>
        <dbReference type="EMBL" id="RHY43906.1"/>
    </source>
</evidence>
<evidence type="ECO:0000313" key="2">
    <source>
        <dbReference type="EMBL" id="RHY16369.1"/>
    </source>
</evidence>
<dbReference type="Proteomes" id="UP000265427">
    <property type="component" value="Unassembled WGS sequence"/>
</dbReference>
<evidence type="ECO:0000313" key="1">
    <source>
        <dbReference type="EMBL" id="RHY12492.1"/>
    </source>
</evidence>
<dbReference type="EMBL" id="QUTI01026028">
    <property type="protein sequence ID" value="RLO05916.1"/>
    <property type="molecule type" value="Genomic_DNA"/>
</dbReference>
<evidence type="ECO:0000313" key="7">
    <source>
        <dbReference type="EMBL" id="RHZ24041.1"/>
    </source>
</evidence>
<evidence type="ECO:0000313" key="11">
    <source>
        <dbReference type="Proteomes" id="UP000266196"/>
    </source>
</evidence>
<dbReference type="EMBL" id="QUTE01011859">
    <property type="protein sequence ID" value="RHZ08687.1"/>
    <property type="molecule type" value="Genomic_DNA"/>
</dbReference>
<dbReference type="Proteomes" id="UP000275652">
    <property type="component" value="Unassembled WGS sequence"/>
</dbReference>
<reference evidence="9 10" key="2">
    <citation type="submission" date="2018-08" db="EMBL/GenBank/DDBJ databases">
        <title>Aphanomyces genome sequencing and annotation.</title>
        <authorList>
            <person name="Minardi D."/>
            <person name="Oidtmann B."/>
            <person name="Van Der Giezen M."/>
            <person name="Studholme D.J."/>
        </authorList>
    </citation>
    <scope>NUCLEOTIDE SEQUENCE [LARGE SCALE GENOMIC DNA]</scope>
    <source>
        <strain evidence="6 11">197901</strain>
        <strain evidence="4 13">D2</strain>
        <strain evidence="7 16">FDL457</strain>
        <strain evidence="1 9">Kv</strain>
        <strain evidence="3 10">SA</strain>
        <strain evidence="5 15">Si</strain>
        <strain evidence="2 12">Yx</strain>
    </source>
</reference>
<dbReference type="Proteomes" id="UP000266196">
    <property type="component" value="Unassembled WGS sequence"/>
</dbReference>
<dbReference type="Proteomes" id="UP000286510">
    <property type="component" value="Unassembled WGS sequence"/>
</dbReference>
<evidence type="ECO:0000313" key="16">
    <source>
        <dbReference type="Proteomes" id="UP000286510"/>
    </source>
</evidence>
<dbReference type="EMBL" id="QUTA01005296">
    <property type="protein sequence ID" value="RHY16369.1"/>
    <property type="molecule type" value="Genomic_DNA"/>
</dbReference>
<reference evidence="8 14" key="1">
    <citation type="journal article" date="2018" name="J. Invertebr. Pathol.">
        <title>New genotyping method for the causative agent of crayfish plague (Aphanomyces astaci) based on whole genome data.</title>
        <authorList>
            <person name="Minardi D."/>
            <person name="Studholme D.J."/>
            <person name="van der Giezen M."/>
            <person name="Pretto T."/>
            <person name="Oidtmann B."/>
        </authorList>
    </citation>
    <scope>NUCLEOTIDE SEQUENCE [LARGE SCALE GENOMIC DNA]</scope>
    <source>
        <strain evidence="8 14">KB13</strain>
    </source>
</reference>
<dbReference type="AlphaFoldDB" id="A0A397AXZ1"/>
<evidence type="ECO:0000313" key="13">
    <source>
        <dbReference type="Proteomes" id="UP000266643"/>
    </source>
</evidence>
<dbReference type="EMBL" id="QUTF01012358">
    <property type="protein sequence ID" value="RHZ24041.1"/>
    <property type="molecule type" value="Genomic_DNA"/>
</dbReference>
<sequence length="183" mass="18597">MIIVMRKKVDRTVGSGDGAMDVVRRLVVVGGPTMVSVAFDEFEVLTALLARISSSTSLNSVVTRADVKTKEHWTEVGALLVEEGAGDEMMLVVGAVGGAVEENERVVLGVADGVNPLGLVIGTREVVVEVALVVGFDVTEADVVFGVAGSGGVVGTLVVCGADVVVVAAFSVAGKDTGPDVTS</sequence>
<evidence type="ECO:0000313" key="10">
    <source>
        <dbReference type="Proteomes" id="UP000265716"/>
    </source>
</evidence>
<dbReference type="EMBL" id="QUSZ01004840">
    <property type="protein sequence ID" value="RHY12492.1"/>
    <property type="molecule type" value="Genomic_DNA"/>
</dbReference>
<evidence type="ECO:0000313" key="5">
    <source>
        <dbReference type="EMBL" id="RHY65964.1"/>
    </source>
</evidence>
<proteinExistence type="predicted"/>
<evidence type="ECO:0000313" key="15">
    <source>
        <dbReference type="Proteomes" id="UP000283543"/>
    </source>
</evidence>
<dbReference type="Proteomes" id="UP000265716">
    <property type="component" value="Unassembled WGS sequence"/>
</dbReference>
<dbReference type="EMBL" id="QUTD01009062">
    <property type="protein sequence ID" value="RHY43906.1"/>
    <property type="molecule type" value="Genomic_DNA"/>
</dbReference>
<evidence type="ECO:0000313" key="9">
    <source>
        <dbReference type="Proteomes" id="UP000265427"/>
    </source>
</evidence>
<gene>
    <name evidence="2" type="ORF">DYB25_000019</name>
    <name evidence="7" type="ORF">DYB26_000357</name>
    <name evidence="8" type="ORF">DYB28_004099</name>
    <name evidence="4" type="ORF">DYB30_000566</name>
    <name evidence="6" type="ORF">DYB31_000155</name>
    <name evidence="5" type="ORF">DYB34_010102</name>
    <name evidence="1" type="ORF">DYB36_002900</name>
    <name evidence="3" type="ORF">DYB38_003454</name>
</gene>
<name>A0A397AXZ1_APHAT</name>
<evidence type="ECO:0000313" key="8">
    <source>
        <dbReference type="EMBL" id="RLO05916.1"/>
    </source>
</evidence>
<organism evidence="1 9">
    <name type="scientific">Aphanomyces astaci</name>
    <name type="common">Crayfish plague agent</name>
    <dbReference type="NCBI Taxonomy" id="112090"/>
    <lineage>
        <taxon>Eukaryota</taxon>
        <taxon>Sar</taxon>
        <taxon>Stramenopiles</taxon>
        <taxon>Oomycota</taxon>
        <taxon>Saprolegniomycetes</taxon>
        <taxon>Saprolegniales</taxon>
        <taxon>Verrucalvaceae</taxon>
        <taxon>Aphanomyces</taxon>
    </lineage>
</organism>
<evidence type="ECO:0000313" key="3">
    <source>
        <dbReference type="EMBL" id="RHY40739.1"/>
    </source>
</evidence>
<evidence type="ECO:0000313" key="12">
    <source>
        <dbReference type="Proteomes" id="UP000266239"/>
    </source>
</evidence>
<dbReference type="Proteomes" id="UP000266643">
    <property type="component" value="Unassembled WGS sequence"/>
</dbReference>